<feature type="transmembrane region" description="Helical" evidence="7">
    <location>
        <begin position="135"/>
        <end position="160"/>
    </location>
</feature>
<comment type="similarity">
    <text evidence="6">Belongs to the DESIGUAL family.</text>
</comment>
<accession>A0A7I8JC74</accession>
<reference evidence="8" key="1">
    <citation type="submission" date="2019-12" db="EMBL/GenBank/DDBJ databases">
        <authorList>
            <person name="Scholz U."/>
            <person name="Mascher M."/>
            <person name="Fiebig A."/>
        </authorList>
    </citation>
    <scope>NUCLEOTIDE SEQUENCE</scope>
</reference>
<dbReference type="InterPro" id="IPR009606">
    <property type="entry name" value="DEAL/Modifying_wall_lignin1/2"/>
</dbReference>
<evidence type="ECO:0000256" key="2">
    <source>
        <dbReference type="ARBA" id="ARBA00022692"/>
    </source>
</evidence>
<evidence type="ECO:0000256" key="3">
    <source>
        <dbReference type="ARBA" id="ARBA00022729"/>
    </source>
</evidence>
<name>A0A7I8JC74_SPIIN</name>
<organism evidence="8">
    <name type="scientific">Spirodela intermedia</name>
    <name type="common">Intermediate duckweed</name>
    <dbReference type="NCBI Taxonomy" id="51605"/>
    <lineage>
        <taxon>Eukaryota</taxon>
        <taxon>Viridiplantae</taxon>
        <taxon>Streptophyta</taxon>
        <taxon>Embryophyta</taxon>
        <taxon>Tracheophyta</taxon>
        <taxon>Spermatophyta</taxon>
        <taxon>Magnoliopsida</taxon>
        <taxon>Liliopsida</taxon>
        <taxon>Araceae</taxon>
        <taxon>Lemnoideae</taxon>
        <taxon>Spirodela</taxon>
    </lineage>
</organism>
<evidence type="ECO:0000256" key="6">
    <source>
        <dbReference type="ARBA" id="ARBA00029467"/>
    </source>
</evidence>
<evidence type="ECO:0000256" key="4">
    <source>
        <dbReference type="ARBA" id="ARBA00022989"/>
    </source>
</evidence>
<proteinExistence type="inferred from homology"/>
<dbReference type="PROSITE" id="PS51257">
    <property type="entry name" value="PROKAR_LIPOPROTEIN"/>
    <property type="match status" value="1"/>
</dbReference>
<evidence type="ECO:0000313" key="8">
    <source>
        <dbReference type="EMBL" id="CAA2627847.1"/>
    </source>
</evidence>
<sequence>MEKPVGLEIPVVFSAIFAVLGLVAFSCCIAAEFNKAQVKDMKVDGTLCTLPRKPAFVLGLAALVSLSIAQILATSLAVAKRLRRSEDTQSAASAAVALLALSWVSFGLASVLLGTGTSMNKGQMYGRGWLDGRCYVVRSGVYISSAALAALSVALLIGFVSPACGLRRRRTGPTELSPPPR</sequence>
<dbReference type="GO" id="GO:0012505">
    <property type="term" value="C:endomembrane system"/>
    <property type="evidence" value="ECO:0007669"/>
    <property type="project" value="UniProtKB-SubCell"/>
</dbReference>
<dbReference type="AlphaFoldDB" id="A0A7I8JC74"/>
<dbReference type="OrthoDB" id="1877293at2759"/>
<keyword evidence="3" id="KW-0732">Signal</keyword>
<evidence type="ECO:0000256" key="7">
    <source>
        <dbReference type="SAM" id="Phobius"/>
    </source>
</evidence>
<keyword evidence="2 7" id="KW-0812">Transmembrane</keyword>
<dbReference type="Pfam" id="PF06749">
    <property type="entry name" value="DUF1218"/>
    <property type="match status" value="1"/>
</dbReference>
<dbReference type="PANTHER" id="PTHR31769">
    <property type="entry name" value="OS07G0462200 PROTEIN-RELATED"/>
    <property type="match status" value="1"/>
</dbReference>
<keyword evidence="4 7" id="KW-1133">Transmembrane helix</keyword>
<evidence type="ECO:0000256" key="1">
    <source>
        <dbReference type="ARBA" id="ARBA00004127"/>
    </source>
</evidence>
<dbReference type="InterPro" id="IPR052222">
    <property type="entry name" value="DESIGUAL"/>
</dbReference>
<feature type="transmembrane region" description="Helical" evidence="7">
    <location>
        <begin position="54"/>
        <end position="79"/>
    </location>
</feature>
<keyword evidence="5 7" id="KW-0472">Membrane</keyword>
<evidence type="ECO:0000313" key="10">
    <source>
        <dbReference type="Proteomes" id="UP000663760"/>
    </source>
</evidence>
<gene>
    <name evidence="8" type="ORF">SI7747_10013496</name>
    <name evidence="9" type="ORF">SI8410_10014593</name>
</gene>
<evidence type="ECO:0000313" key="9">
    <source>
        <dbReference type="EMBL" id="CAA7403915.1"/>
    </source>
</evidence>
<protein>
    <submittedName>
        <fullName evidence="8">Uncharacterized protein</fullName>
    </submittedName>
</protein>
<feature type="transmembrane region" description="Helical" evidence="7">
    <location>
        <begin position="12"/>
        <end position="34"/>
    </location>
</feature>
<dbReference type="EMBL" id="LR743597">
    <property type="protein sequence ID" value="CAA2627847.1"/>
    <property type="molecule type" value="Genomic_DNA"/>
</dbReference>
<feature type="transmembrane region" description="Helical" evidence="7">
    <location>
        <begin position="91"/>
        <end position="115"/>
    </location>
</feature>
<evidence type="ECO:0000256" key="5">
    <source>
        <dbReference type="ARBA" id="ARBA00023136"/>
    </source>
</evidence>
<comment type="subcellular location">
    <subcellularLocation>
        <location evidence="1">Endomembrane system</location>
        <topology evidence="1">Multi-pass membrane protein</topology>
    </subcellularLocation>
</comment>
<dbReference type="EMBL" id="LR746273">
    <property type="protein sequence ID" value="CAA7403915.1"/>
    <property type="molecule type" value="Genomic_DNA"/>
</dbReference>
<keyword evidence="10" id="KW-1185">Reference proteome</keyword>
<dbReference type="Proteomes" id="UP000663760">
    <property type="component" value="Chromosome 10"/>
</dbReference>